<feature type="compositionally biased region" description="Low complexity" evidence="1">
    <location>
        <begin position="1006"/>
        <end position="1023"/>
    </location>
</feature>
<evidence type="ECO:0000313" key="3">
    <source>
        <dbReference type="EMBL" id="MBX7500633.1"/>
    </source>
</evidence>
<gene>
    <name evidence="3" type="ORF">K3181_04180</name>
</gene>
<dbReference type="InterPro" id="IPR011050">
    <property type="entry name" value="Pectin_lyase_fold/virulence"/>
</dbReference>
<evidence type="ECO:0000256" key="1">
    <source>
        <dbReference type="SAM" id="MobiDB-lite"/>
    </source>
</evidence>
<evidence type="ECO:0008006" key="5">
    <source>
        <dbReference type="Google" id="ProtNLM"/>
    </source>
</evidence>
<name>A0ABS7JSK5_9SPHN</name>
<feature type="region of interest" description="Disordered" evidence="1">
    <location>
        <begin position="990"/>
        <end position="1023"/>
    </location>
</feature>
<dbReference type="Gene3D" id="2.160.20.10">
    <property type="entry name" value="Single-stranded right-handed beta-helix, Pectin lyase-like"/>
    <property type="match status" value="1"/>
</dbReference>
<comment type="caution">
    <text evidence="3">The sequence shown here is derived from an EMBL/GenBank/DDBJ whole genome shotgun (WGS) entry which is preliminary data.</text>
</comment>
<proteinExistence type="predicted"/>
<protein>
    <recommendedName>
        <fullName evidence="5">Filamentous haemagglutinin FhaB/tRNA nuclease CdiA-like TPS domain-containing protein</fullName>
    </recommendedName>
</protein>
<dbReference type="EMBL" id="JAIGNU010000001">
    <property type="protein sequence ID" value="MBX7500633.1"/>
    <property type="molecule type" value="Genomic_DNA"/>
</dbReference>
<organism evidence="3 4">
    <name type="scientific">Qipengyuania mesophila</name>
    <dbReference type="NCBI Taxonomy" id="2867246"/>
    <lineage>
        <taxon>Bacteria</taxon>
        <taxon>Pseudomonadati</taxon>
        <taxon>Pseudomonadota</taxon>
        <taxon>Alphaproteobacteria</taxon>
        <taxon>Sphingomonadales</taxon>
        <taxon>Erythrobacteraceae</taxon>
        <taxon>Qipengyuania</taxon>
    </lineage>
</organism>
<keyword evidence="4" id="KW-1185">Reference proteome</keyword>
<evidence type="ECO:0000256" key="2">
    <source>
        <dbReference type="SAM" id="SignalP"/>
    </source>
</evidence>
<feature type="signal peptide" evidence="2">
    <location>
        <begin position="1"/>
        <end position="32"/>
    </location>
</feature>
<dbReference type="SUPFAM" id="SSF51126">
    <property type="entry name" value="Pectin lyase-like"/>
    <property type="match status" value="1"/>
</dbReference>
<accession>A0ABS7JSK5</accession>
<feature type="chain" id="PRO_5045644418" description="Filamentous haemagglutinin FhaB/tRNA nuclease CdiA-like TPS domain-containing protein" evidence="2">
    <location>
        <begin position="33"/>
        <end position="1182"/>
    </location>
</feature>
<keyword evidence="2" id="KW-0732">Signal</keyword>
<dbReference type="RefSeq" id="WP_221601059.1">
    <property type="nucleotide sequence ID" value="NZ_JAIGNU010000001.1"/>
</dbReference>
<sequence>MTRAATRYHALLLSGGGLAMASALLMPSAAQAQAFNGTPSVVRGSATIDRSVAKTDTITVSTRTTVIDWTPFEDGSGKAKTFLPRGTTAIFQNLRSASGTTDFAVLNRILPSSNGDVAIIDGTVISRVNYNFGPGAGDSSRGGTVAFYSPNGLLIGNSAVFDVGHLLLTTLAPDLDSFDSYLDGGTLQLTGSSGQTAGVRIAGGAQITAPRKDSSFVVAAPRVAMNGTAYVNGSTAYIAGEQVNISYDNGLFDIEIPVGTTVDTAMWHTGSTGGPARTTTGENHMIYAVGKGQGNPITMLFGGNLGFDPVVTAGVYNGEVILSAGYDVHGRTMNVGPVAHDAPEETIRVVRKTLFKSRTDIAATGWFTANTNHGSINFRGGLDAWGARGIGLLAQDGKDLLIGGSPDLTSYGYVDADGNSFGGIVRSVARSGATISVAGSYDVSAVPLYRTGDTTGGSAIIIADGGTFQTEKGVELQADANFIYGAGGLYVVDGGHSYGGFAKVSAKNSGTIDVGTDLFLRAQGSARNGRARDGLGGSIIIAAESGGMIDVAELISASASGSGSSGSRDLGLLDGRNGIGGYIRVEANGGSIAAGDTVRLWAEATSGSGVSQKDGYVAGNPIDRGGTARGGTVLVTAHDGSISFVFDINTYAVAGNGADGGDAFGGKATIMGSGASVLTLGGGSMENWAFGGEAVRAGGFGGTGAGGEALVATYETALIHATNFYMDSQGYGGVGTNGGLATSVGAGLHAFGGTIEVDDRVTLLASAQPRACCRAEEMAKWGEAQAGTAFIQTDGSLTNPATITIGIDAQVYADALGRNATGGTAKVLADRDTGTISARKIYTSARGEGFNGTGTGGTAIVGTFAGLGDGSLGNGELSTGLTSINVNGSGFRDSEIERGGTGIGGTAQLVVDGGHVDAGAIEIRATGSGNRGASGGDGTGGSATIDVLSGSLDASSALIYANGSGAYGTTGNGGNATGGTVAIRSADSFTIGNSSSPGDLDVTATASGGDSRDASGGAANGGSIDVTVSDTGRLSIAGSTSLDAGATGKGGPTGGGDAAGGEVSLLVDNATVAMQAAEFLADATSYGGSATGGTASVEALNGGTASAVSLVLDASAVNTGSGTAEGGSASLVARSGALIDIGDLTVDVSGTTSAGSYDIVEDGGTIQIGTSNVPTAQAPDEE</sequence>
<evidence type="ECO:0000313" key="4">
    <source>
        <dbReference type="Proteomes" id="UP000782554"/>
    </source>
</evidence>
<reference evidence="3 4" key="1">
    <citation type="submission" date="2021-08" db="EMBL/GenBank/DDBJ databases">
        <title>Comparative Genomics Analysis of the Genus Qipengyuania Reveals Extensive Genetic Diversity and Metabolic Versatility, Including the Description of Fifteen Novel Species.</title>
        <authorList>
            <person name="Liu Y."/>
        </authorList>
    </citation>
    <scope>NUCLEOTIDE SEQUENCE [LARGE SCALE GENOMIC DNA]</scope>
    <source>
        <strain evidence="3 4">YG27</strain>
    </source>
</reference>
<dbReference type="Proteomes" id="UP000782554">
    <property type="component" value="Unassembled WGS sequence"/>
</dbReference>
<dbReference type="InterPro" id="IPR012334">
    <property type="entry name" value="Pectin_lyas_fold"/>
</dbReference>